<dbReference type="InterPro" id="IPR042226">
    <property type="entry name" value="eFR1_2_sf"/>
</dbReference>
<name>A0A916YB21_9MICO</name>
<proteinExistence type="predicted"/>
<accession>A0A916YB21</accession>
<feature type="compositionally biased region" description="Basic and acidic residues" evidence="1">
    <location>
        <begin position="29"/>
        <end position="45"/>
    </location>
</feature>
<reference evidence="2" key="2">
    <citation type="submission" date="2020-09" db="EMBL/GenBank/DDBJ databases">
        <authorList>
            <person name="Sun Q."/>
            <person name="Zhou Y."/>
        </authorList>
    </citation>
    <scope>NUCLEOTIDE SEQUENCE</scope>
    <source>
        <strain evidence="2">CGMCC 1.15152</strain>
    </source>
</reference>
<dbReference type="Gene3D" id="3.30.420.60">
    <property type="entry name" value="eRF1 domain 2"/>
    <property type="match status" value="1"/>
</dbReference>
<dbReference type="Proteomes" id="UP000633205">
    <property type="component" value="Unassembled WGS sequence"/>
</dbReference>
<feature type="region of interest" description="Disordered" evidence="1">
    <location>
        <begin position="345"/>
        <end position="372"/>
    </location>
</feature>
<dbReference type="AlphaFoldDB" id="A0A916YB21"/>
<gene>
    <name evidence="2" type="ORF">GCM10010915_17160</name>
</gene>
<protein>
    <recommendedName>
        <fullName evidence="4">Peptide chain release factor 1</fullName>
    </recommendedName>
</protein>
<dbReference type="RefSeq" id="WP_188711848.1">
    <property type="nucleotide sequence ID" value="NZ_BMHO01000001.1"/>
</dbReference>
<organism evidence="2 3">
    <name type="scientific">Microbacterium faecale</name>
    <dbReference type="NCBI Taxonomy" id="1804630"/>
    <lineage>
        <taxon>Bacteria</taxon>
        <taxon>Bacillati</taxon>
        <taxon>Actinomycetota</taxon>
        <taxon>Actinomycetes</taxon>
        <taxon>Micrococcales</taxon>
        <taxon>Microbacteriaceae</taxon>
        <taxon>Microbacterium</taxon>
    </lineage>
</organism>
<keyword evidence="3" id="KW-1185">Reference proteome</keyword>
<evidence type="ECO:0008006" key="4">
    <source>
        <dbReference type="Google" id="ProtNLM"/>
    </source>
</evidence>
<evidence type="ECO:0000256" key="1">
    <source>
        <dbReference type="SAM" id="MobiDB-lite"/>
    </source>
</evidence>
<evidence type="ECO:0000313" key="2">
    <source>
        <dbReference type="EMBL" id="GGD36981.1"/>
    </source>
</evidence>
<dbReference type="InterPro" id="IPR040701">
    <property type="entry name" value="Bact_RF_family2"/>
</dbReference>
<reference evidence="2" key="1">
    <citation type="journal article" date="2014" name="Int. J. Syst. Evol. Microbiol.">
        <title>Complete genome sequence of Corynebacterium casei LMG S-19264T (=DSM 44701T), isolated from a smear-ripened cheese.</title>
        <authorList>
            <consortium name="US DOE Joint Genome Institute (JGI-PGF)"/>
            <person name="Walter F."/>
            <person name="Albersmeier A."/>
            <person name="Kalinowski J."/>
            <person name="Ruckert C."/>
        </authorList>
    </citation>
    <scope>NUCLEOTIDE SEQUENCE</scope>
    <source>
        <strain evidence="2">CGMCC 1.15152</strain>
    </source>
</reference>
<sequence length="372" mass="39768">MSELRKLTTALGEPGRWTFAYVDGPGPDPRVEEEAKQDAVRRRLSDSGATDAAVDAVMSCVTRATGMPAPSARYIAARDDDVVVDAAFPEPRVGPEEIGTAALPPLLPMLRHGAETAGYLVVEAARDGAHLTWGRADRQPEALDDVEGDADALSKVRGAGLAHSRYQRSAEENWKANQSEVAEAVDRVVRERQPAFVVIAGDVRARQLLQEQLAPASREIAVEVDAHTAADGTDDAALDRAVTEAIADRIEGRAAAARDRAAAADGERGARGTEEVMAALQQAQVETLLLDVRLWESDHTLDALETQPWVGDGRNLDVGVVGRVSAPEALARAALLTDARVLVEEDEPVGEDEPRRLGEPDQPLAALRWSAG</sequence>
<dbReference type="EMBL" id="BMHO01000001">
    <property type="protein sequence ID" value="GGD36981.1"/>
    <property type="molecule type" value="Genomic_DNA"/>
</dbReference>
<dbReference type="Pfam" id="PF18844">
    <property type="entry name" value="baeRF_family2"/>
    <property type="match status" value="1"/>
</dbReference>
<evidence type="ECO:0000313" key="3">
    <source>
        <dbReference type="Proteomes" id="UP000633205"/>
    </source>
</evidence>
<feature type="region of interest" description="Disordered" evidence="1">
    <location>
        <begin position="18"/>
        <end position="48"/>
    </location>
</feature>
<comment type="caution">
    <text evidence="2">The sequence shown here is derived from an EMBL/GenBank/DDBJ whole genome shotgun (WGS) entry which is preliminary data.</text>
</comment>